<dbReference type="NCBIfam" id="TIGR00152">
    <property type="entry name" value="dephospho-CoA kinase"/>
    <property type="match status" value="1"/>
</dbReference>
<dbReference type="EC" id="2.7.1.24" evidence="5 6"/>
<dbReference type="PANTHER" id="PTHR10695">
    <property type="entry name" value="DEPHOSPHO-COA KINASE-RELATED"/>
    <property type="match status" value="1"/>
</dbReference>
<comment type="function">
    <text evidence="5">Catalyzes the phosphorylation of the 3'-hydroxyl group of dephosphocoenzyme A to form coenzyme A.</text>
</comment>
<dbReference type="Gene3D" id="3.40.50.300">
    <property type="entry name" value="P-loop containing nucleotide triphosphate hydrolases"/>
    <property type="match status" value="1"/>
</dbReference>
<dbReference type="InterPro" id="IPR001977">
    <property type="entry name" value="Depp_CoAkinase"/>
</dbReference>
<sequence>MYIVGLTGGIGSGKSAAARILEQQGILAVDADQVAREVVEPGEPALTRIAEHFGADVIQADGRLDRARLRQIVFADEQGRHWLEALLHPLIRQRIEERLGNASSLYALLVSPLLLETDQRRLVDHVVVIDVPEETQIERTVSRDHNSREQVERIIAAQMDRQSRLAKADSIIDNSGTPEALTEAMLKLHQRLLGLAPKRRDR</sequence>
<comment type="subcellular location">
    <subcellularLocation>
        <location evidence="5">Cytoplasm</location>
    </subcellularLocation>
</comment>
<evidence type="ECO:0000256" key="5">
    <source>
        <dbReference type="HAMAP-Rule" id="MF_00376"/>
    </source>
</evidence>
<feature type="binding site" evidence="5">
    <location>
        <begin position="11"/>
        <end position="16"/>
    </location>
    <ligand>
        <name>ATP</name>
        <dbReference type="ChEBI" id="CHEBI:30616"/>
    </ligand>
</feature>
<evidence type="ECO:0000256" key="4">
    <source>
        <dbReference type="ARBA" id="ARBA00022993"/>
    </source>
</evidence>
<accession>A0ABW1ZWJ4</accession>
<dbReference type="Pfam" id="PF01121">
    <property type="entry name" value="CoaE"/>
    <property type="match status" value="1"/>
</dbReference>
<evidence type="ECO:0000256" key="6">
    <source>
        <dbReference type="NCBIfam" id="TIGR00152"/>
    </source>
</evidence>
<dbReference type="RefSeq" id="WP_379908102.1">
    <property type="nucleotide sequence ID" value="NZ_JBHSWE010000001.1"/>
</dbReference>
<evidence type="ECO:0000256" key="1">
    <source>
        <dbReference type="ARBA" id="ARBA00009018"/>
    </source>
</evidence>
<protein>
    <recommendedName>
        <fullName evidence="5 6">Dephospho-CoA kinase</fullName>
        <ecNumber evidence="5 6">2.7.1.24</ecNumber>
    </recommendedName>
    <alternativeName>
        <fullName evidence="5">Dephosphocoenzyme A kinase</fullName>
    </alternativeName>
</protein>
<evidence type="ECO:0000313" key="8">
    <source>
        <dbReference type="Proteomes" id="UP001596422"/>
    </source>
</evidence>
<keyword evidence="5 7" id="KW-0418">Kinase</keyword>
<dbReference type="PROSITE" id="PS51219">
    <property type="entry name" value="DPCK"/>
    <property type="match status" value="1"/>
</dbReference>
<dbReference type="GO" id="GO:0004140">
    <property type="term" value="F:dephospho-CoA kinase activity"/>
    <property type="evidence" value="ECO:0007669"/>
    <property type="project" value="UniProtKB-EC"/>
</dbReference>
<evidence type="ECO:0000313" key="7">
    <source>
        <dbReference type="EMBL" id="MFC6669547.1"/>
    </source>
</evidence>
<comment type="caution">
    <text evidence="7">The sequence shown here is derived from an EMBL/GenBank/DDBJ whole genome shotgun (WGS) entry which is preliminary data.</text>
</comment>
<dbReference type="SUPFAM" id="SSF52540">
    <property type="entry name" value="P-loop containing nucleoside triphosphate hydrolases"/>
    <property type="match status" value="1"/>
</dbReference>
<dbReference type="CDD" id="cd02022">
    <property type="entry name" value="DPCK"/>
    <property type="match status" value="1"/>
</dbReference>
<gene>
    <name evidence="5 7" type="primary">coaE</name>
    <name evidence="7" type="ORF">ACFQDL_05130</name>
</gene>
<keyword evidence="8" id="KW-1185">Reference proteome</keyword>
<dbReference type="Proteomes" id="UP001596422">
    <property type="component" value="Unassembled WGS sequence"/>
</dbReference>
<dbReference type="InterPro" id="IPR027417">
    <property type="entry name" value="P-loop_NTPase"/>
</dbReference>
<evidence type="ECO:0000256" key="2">
    <source>
        <dbReference type="ARBA" id="ARBA00022741"/>
    </source>
</evidence>
<name>A0ABW1ZWJ4_9GAMM</name>
<keyword evidence="5" id="KW-0963">Cytoplasm</keyword>
<reference evidence="8" key="1">
    <citation type="journal article" date="2019" name="Int. J. Syst. Evol. Microbiol.">
        <title>The Global Catalogue of Microorganisms (GCM) 10K type strain sequencing project: providing services to taxonomists for standard genome sequencing and annotation.</title>
        <authorList>
            <consortium name="The Broad Institute Genomics Platform"/>
            <consortium name="The Broad Institute Genome Sequencing Center for Infectious Disease"/>
            <person name="Wu L."/>
            <person name="Ma J."/>
        </authorList>
    </citation>
    <scope>NUCLEOTIDE SEQUENCE [LARGE SCALE GENOMIC DNA]</scope>
    <source>
        <strain evidence="8">NBRC 111756</strain>
    </source>
</reference>
<keyword evidence="2 5" id="KW-0547">Nucleotide-binding</keyword>
<organism evidence="7 8">
    <name type="scientific">Marinobacterium aestuariivivens</name>
    <dbReference type="NCBI Taxonomy" id="1698799"/>
    <lineage>
        <taxon>Bacteria</taxon>
        <taxon>Pseudomonadati</taxon>
        <taxon>Pseudomonadota</taxon>
        <taxon>Gammaproteobacteria</taxon>
        <taxon>Oceanospirillales</taxon>
        <taxon>Oceanospirillaceae</taxon>
        <taxon>Marinobacterium</taxon>
    </lineage>
</organism>
<dbReference type="EMBL" id="JBHSWE010000001">
    <property type="protein sequence ID" value="MFC6669547.1"/>
    <property type="molecule type" value="Genomic_DNA"/>
</dbReference>
<dbReference type="PANTHER" id="PTHR10695:SF46">
    <property type="entry name" value="BIFUNCTIONAL COENZYME A SYNTHASE-RELATED"/>
    <property type="match status" value="1"/>
</dbReference>
<comment type="catalytic activity">
    <reaction evidence="5">
        <text>3'-dephospho-CoA + ATP = ADP + CoA + H(+)</text>
        <dbReference type="Rhea" id="RHEA:18245"/>
        <dbReference type="ChEBI" id="CHEBI:15378"/>
        <dbReference type="ChEBI" id="CHEBI:30616"/>
        <dbReference type="ChEBI" id="CHEBI:57287"/>
        <dbReference type="ChEBI" id="CHEBI:57328"/>
        <dbReference type="ChEBI" id="CHEBI:456216"/>
        <dbReference type="EC" id="2.7.1.24"/>
    </reaction>
</comment>
<keyword evidence="4 5" id="KW-0173">Coenzyme A biosynthesis</keyword>
<dbReference type="HAMAP" id="MF_00376">
    <property type="entry name" value="Dephospho_CoA_kinase"/>
    <property type="match status" value="1"/>
</dbReference>
<comment type="pathway">
    <text evidence="5">Cofactor biosynthesis; coenzyme A biosynthesis; CoA from (R)-pantothenate: step 5/5.</text>
</comment>
<proteinExistence type="inferred from homology"/>
<comment type="similarity">
    <text evidence="1 5">Belongs to the CoaE family.</text>
</comment>
<evidence type="ECO:0000256" key="3">
    <source>
        <dbReference type="ARBA" id="ARBA00022840"/>
    </source>
</evidence>
<keyword evidence="3 5" id="KW-0067">ATP-binding</keyword>
<keyword evidence="5 7" id="KW-0808">Transferase</keyword>